<evidence type="ECO:0000313" key="8">
    <source>
        <dbReference type="Proteomes" id="UP001344447"/>
    </source>
</evidence>
<evidence type="ECO:0000256" key="2">
    <source>
        <dbReference type="ARBA" id="ARBA00010093"/>
    </source>
</evidence>
<sequence length="123" mass="13408">MNSKFIIFGIVLLVLMTLFSSTVESISLKNQKINYNDVESKHHNKKSLELTEPKDVGSVKCPDGSLCPNSNTCCPANDGSYACCPTPNAQCCSDKQHCCPYQFSCGNGGNICKPQGLRVTFNH</sequence>
<evidence type="ECO:0000256" key="5">
    <source>
        <dbReference type="SAM" id="SignalP"/>
    </source>
</evidence>
<accession>A0AAN7TXL3</accession>
<dbReference type="InterPro" id="IPR039036">
    <property type="entry name" value="Granulin_fam"/>
</dbReference>
<protein>
    <recommendedName>
        <fullName evidence="6">Granulins domain-containing protein</fullName>
    </recommendedName>
</protein>
<keyword evidence="3" id="KW-0964">Secreted</keyword>
<organism evidence="7 8">
    <name type="scientific">Dictyostelium firmibasis</name>
    <dbReference type="NCBI Taxonomy" id="79012"/>
    <lineage>
        <taxon>Eukaryota</taxon>
        <taxon>Amoebozoa</taxon>
        <taxon>Evosea</taxon>
        <taxon>Eumycetozoa</taxon>
        <taxon>Dictyostelia</taxon>
        <taxon>Dictyosteliales</taxon>
        <taxon>Dictyosteliaceae</taxon>
        <taxon>Dictyostelium</taxon>
    </lineage>
</organism>
<dbReference type="Pfam" id="PF00396">
    <property type="entry name" value="Granulin"/>
    <property type="match status" value="1"/>
</dbReference>
<evidence type="ECO:0000259" key="6">
    <source>
        <dbReference type="PROSITE" id="PS00799"/>
    </source>
</evidence>
<proteinExistence type="inferred from homology"/>
<dbReference type="PANTHER" id="PTHR12274:SF7">
    <property type="entry name" value="GRANULINS"/>
    <property type="match status" value="1"/>
</dbReference>
<dbReference type="SMART" id="SM00277">
    <property type="entry name" value="GRAN"/>
    <property type="match status" value="1"/>
</dbReference>
<dbReference type="PANTHER" id="PTHR12274">
    <property type="entry name" value="GRANULIN"/>
    <property type="match status" value="1"/>
</dbReference>
<comment type="caution">
    <text evidence="7">The sequence shown here is derived from an EMBL/GenBank/DDBJ whole genome shotgun (WGS) entry which is preliminary data.</text>
</comment>
<dbReference type="InterPro" id="IPR000118">
    <property type="entry name" value="Granulin"/>
</dbReference>
<evidence type="ECO:0000256" key="4">
    <source>
        <dbReference type="ARBA" id="ARBA00023157"/>
    </source>
</evidence>
<keyword evidence="4" id="KW-1015">Disulfide bond</keyword>
<dbReference type="InterPro" id="IPR037277">
    <property type="entry name" value="Granulin_sf"/>
</dbReference>
<keyword evidence="8" id="KW-1185">Reference proteome</keyword>
<dbReference type="SUPFAM" id="SSF57277">
    <property type="entry name" value="Granulin repeat"/>
    <property type="match status" value="1"/>
</dbReference>
<keyword evidence="5" id="KW-0732">Signal</keyword>
<feature type="domain" description="Granulins" evidence="6">
    <location>
        <begin position="92"/>
        <end position="105"/>
    </location>
</feature>
<evidence type="ECO:0000313" key="7">
    <source>
        <dbReference type="EMBL" id="KAK5581744.1"/>
    </source>
</evidence>
<comment type="similarity">
    <text evidence="2">Belongs to the granulin family.</text>
</comment>
<feature type="signal peptide" evidence="5">
    <location>
        <begin position="1"/>
        <end position="25"/>
    </location>
</feature>
<dbReference type="Proteomes" id="UP001344447">
    <property type="component" value="Unassembled WGS sequence"/>
</dbReference>
<evidence type="ECO:0000256" key="3">
    <source>
        <dbReference type="ARBA" id="ARBA00022525"/>
    </source>
</evidence>
<dbReference type="EMBL" id="JAVFKY010000002">
    <property type="protein sequence ID" value="KAK5581744.1"/>
    <property type="molecule type" value="Genomic_DNA"/>
</dbReference>
<reference evidence="7 8" key="1">
    <citation type="submission" date="2023-11" db="EMBL/GenBank/DDBJ databases">
        <title>Dfirmibasis_genome.</title>
        <authorList>
            <person name="Edelbroek B."/>
            <person name="Kjellin J."/>
            <person name="Jerlstrom-Hultqvist J."/>
            <person name="Soderbom F."/>
        </authorList>
    </citation>
    <scope>NUCLEOTIDE SEQUENCE [LARGE SCALE GENOMIC DNA]</scope>
    <source>
        <strain evidence="7 8">TNS-C-14</strain>
    </source>
</reference>
<comment type="subcellular location">
    <subcellularLocation>
        <location evidence="1">Secreted</location>
    </subcellularLocation>
</comment>
<dbReference type="Gene3D" id="2.10.25.160">
    <property type="entry name" value="Granulin"/>
    <property type="match status" value="1"/>
</dbReference>
<dbReference type="AlphaFoldDB" id="A0AAN7TXL3"/>
<dbReference type="PROSITE" id="PS00799">
    <property type="entry name" value="GRANULINS"/>
    <property type="match status" value="1"/>
</dbReference>
<feature type="chain" id="PRO_5042843060" description="Granulins domain-containing protein" evidence="5">
    <location>
        <begin position="26"/>
        <end position="123"/>
    </location>
</feature>
<name>A0AAN7TXL3_9MYCE</name>
<evidence type="ECO:0000256" key="1">
    <source>
        <dbReference type="ARBA" id="ARBA00004613"/>
    </source>
</evidence>
<dbReference type="GO" id="GO:0005576">
    <property type="term" value="C:extracellular region"/>
    <property type="evidence" value="ECO:0007669"/>
    <property type="project" value="UniProtKB-SubCell"/>
</dbReference>
<gene>
    <name evidence="7" type="ORF">RB653_0013861</name>
</gene>